<dbReference type="Pfam" id="PF05488">
    <property type="entry name" value="PAAR_motif"/>
    <property type="match status" value="1"/>
</dbReference>
<dbReference type="InterPro" id="IPR008727">
    <property type="entry name" value="PAAR_motif"/>
</dbReference>
<reference evidence="1 2" key="1">
    <citation type="submission" date="2017-06" db="EMBL/GenBank/DDBJ databases">
        <title>Draft genome of Pseudomonas nitroreducens DF05.</title>
        <authorList>
            <person name="Iyer R."/>
        </authorList>
    </citation>
    <scope>NUCLEOTIDE SEQUENCE [LARGE SCALE GENOMIC DNA]</scope>
    <source>
        <strain evidence="1 2">DF05</strain>
    </source>
</reference>
<proteinExistence type="predicted"/>
<evidence type="ECO:0000313" key="1">
    <source>
        <dbReference type="EMBL" id="OWP49782.1"/>
    </source>
</evidence>
<dbReference type="RefSeq" id="WP_088418377.1">
    <property type="nucleotide sequence ID" value="NZ_NJBA01000005.1"/>
</dbReference>
<evidence type="ECO:0000313" key="2">
    <source>
        <dbReference type="Proteomes" id="UP000198145"/>
    </source>
</evidence>
<name>A0A246FAK1_PSENT</name>
<comment type="caution">
    <text evidence="1">The sequence shown here is derived from an EMBL/GenBank/DDBJ whole genome shotgun (WGS) entry which is preliminary data.</text>
</comment>
<sequence>MRGLIREGDRLSSGGEVLSATAGMKFLGRNVACKGDEVRCAAHGMSMIAEGDEGSKRHGRPIALHGHRCACGCTLITSLPHAGRQ</sequence>
<protein>
    <recommendedName>
        <fullName evidence="3">PAAR domain-containing protein</fullName>
    </recommendedName>
</protein>
<dbReference type="EMBL" id="NJBA01000005">
    <property type="protein sequence ID" value="OWP49782.1"/>
    <property type="molecule type" value="Genomic_DNA"/>
</dbReference>
<dbReference type="Gene3D" id="2.60.200.60">
    <property type="match status" value="1"/>
</dbReference>
<dbReference type="Proteomes" id="UP000198145">
    <property type="component" value="Unassembled WGS sequence"/>
</dbReference>
<accession>A0A246FAK1</accession>
<dbReference type="AlphaFoldDB" id="A0A246FAK1"/>
<gene>
    <name evidence="1" type="ORF">CEG18_15180</name>
</gene>
<dbReference type="CDD" id="cd14744">
    <property type="entry name" value="PAAR_CT_2"/>
    <property type="match status" value="1"/>
</dbReference>
<evidence type="ECO:0008006" key="3">
    <source>
        <dbReference type="Google" id="ProtNLM"/>
    </source>
</evidence>
<organism evidence="1 2">
    <name type="scientific">Pseudomonas nitroreducens</name>
    <dbReference type="NCBI Taxonomy" id="46680"/>
    <lineage>
        <taxon>Bacteria</taxon>
        <taxon>Pseudomonadati</taxon>
        <taxon>Pseudomonadota</taxon>
        <taxon>Gammaproteobacteria</taxon>
        <taxon>Pseudomonadales</taxon>
        <taxon>Pseudomonadaceae</taxon>
        <taxon>Pseudomonas</taxon>
    </lineage>
</organism>